<name>A0A517TDG8_9PLAN</name>
<dbReference type="PROSITE" id="PS51257">
    <property type="entry name" value="PROKAR_LIPOPROTEIN"/>
    <property type="match status" value="1"/>
</dbReference>
<organism evidence="2 3">
    <name type="scientific">Calycomorphotria hydatis</name>
    <dbReference type="NCBI Taxonomy" id="2528027"/>
    <lineage>
        <taxon>Bacteria</taxon>
        <taxon>Pseudomonadati</taxon>
        <taxon>Planctomycetota</taxon>
        <taxon>Planctomycetia</taxon>
        <taxon>Planctomycetales</taxon>
        <taxon>Planctomycetaceae</taxon>
        <taxon>Calycomorphotria</taxon>
    </lineage>
</organism>
<dbReference type="OrthoDB" id="252515at2"/>
<keyword evidence="3" id="KW-1185">Reference proteome</keyword>
<evidence type="ECO:0000313" key="2">
    <source>
        <dbReference type="EMBL" id="QDT66411.1"/>
    </source>
</evidence>
<sequence>MKSSNPPHSSIPAIIAIAMALLVSGCAMIGDLPTTIPSSTGDGLHSVLKPLEPGGDTVGVEVMFVERPADDPLWGSPLWMDVDQIGALSPHRREQLEQDGIRIGISSSRPSPALQKMIGLAEEIGIQEDEKKFSGRRLVLRSGGTTELQTTPIFPEMFAQVSNDEAAEPELFTNARGMLQVQCRSLQAGWAELEFLPQIHHGAEQLRHVATDSGWNMRSSQKVRRLYDDRFELTLNDGEMALITATDDPGDSAGARFFLHDSDQGLMRRLIIVRLAGVHTSN</sequence>
<evidence type="ECO:0000313" key="3">
    <source>
        <dbReference type="Proteomes" id="UP000319976"/>
    </source>
</evidence>
<dbReference type="EMBL" id="CP036316">
    <property type="protein sequence ID" value="QDT66411.1"/>
    <property type="molecule type" value="Genomic_DNA"/>
</dbReference>
<gene>
    <name evidence="2" type="ORF">V22_36780</name>
</gene>
<dbReference type="RefSeq" id="WP_145265476.1">
    <property type="nucleotide sequence ID" value="NZ_CP036316.1"/>
</dbReference>
<protein>
    <submittedName>
        <fullName evidence="2">Uncharacterized protein</fullName>
    </submittedName>
</protein>
<dbReference type="Proteomes" id="UP000319976">
    <property type="component" value="Chromosome"/>
</dbReference>
<accession>A0A517TDG8</accession>
<dbReference type="AlphaFoldDB" id="A0A517TDG8"/>
<feature type="transmembrane region" description="Helical" evidence="1">
    <location>
        <begin position="12"/>
        <end position="30"/>
    </location>
</feature>
<keyword evidence="1" id="KW-0472">Membrane</keyword>
<evidence type="ECO:0000256" key="1">
    <source>
        <dbReference type="SAM" id="Phobius"/>
    </source>
</evidence>
<keyword evidence="1" id="KW-1133">Transmembrane helix</keyword>
<dbReference type="KEGG" id="chya:V22_36780"/>
<proteinExistence type="predicted"/>
<keyword evidence="1" id="KW-0812">Transmembrane</keyword>
<reference evidence="2 3" key="1">
    <citation type="submission" date="2019-02" db="EMBL/GenBank/DDBJ databases">
        <title>Deep-cultivation of Planctomycetes and their phenomic and genomic characterization uncovers novel biology.</title>
        <authorList>
            <person name="Wiegand S."/>
            <person name="Jogler M."/>
            <person name="Boedeker C."/>
            <person name="Pinto D."/>
            <person name="Vollmers J."/>
            <person name="Rivas-Marin E."/>
            <person name="Kohn T."/>
            <person name="Peeters S.H."/>
            <person name="Heuer A."/>
            <person name="Rast P."/>
            <person name="Oberbeckmann S."/>
            <person name="Bunk B."/>
            <person name="Jeske O."/>
            <person name="Meyerdierks A."/>
            <person name="Storesund J.E."/>
            <person name="Kallscheuer N."/>
            <person name="Luecker S."/>
            <person name="Lage O.M."/>
            <person name="Pohl T."/>
            <person name="Merkel B.J."/>
            <person name="Hornburger P."/>
            <person name="Mueller R.-W."/>
            <person name="Bruemmer F."/>
            <person name="Labrenz M."/>
            <person name="Spormann A.M."/>
            <person name="Op den Camp H."/>
            <person name="Overmann J."/>
            <person name="Amann R."/>
            <person name="Jetten M.S.M."/>
            <person name="Mascher T."/>
            <person name="Medema M.H."/>
            <person name="Devos D.P."/>
            <person name="Kaster A.-K."/>
            <person name="Ovreas L."/>
            <person name="Rohde M."/>
            <person name="Galperin M.Y."/>
            <person name="Jogler C."/>
        </authorList>
    </citation>
    <scope>NUCLEOTIDE SEQUENCE [LARGE SCALE GENOMIC DNA]</scope>
    <source>
        <strain evidence="2 3">V22</strain>
    </source>
</reference>